<dbReference type="InterPro" id="IPR009057">
    <property type="entry name" value="Homeodomain-like_sf"/>
</dbReference>
<dbReference type="GO" id="GO:0003677">
    <property type="term" value="F:DNA binding"/>
    <property type="evidence" value="ECO:0007669"/>
    <property type="project" value="UniProtKB-UniRule"/>
</dbReference>
<evidence type="ECO:0000256" key="4">
    <source>
        <dbReference type="PROSITE-ProRule" id="PRU00335"/>
    </source>
</evidence>
<dbReference type="AlphaFoldDB" id="A0A559IYZ0"/>
<dbReference type="PROSITE" id="PS50977">
    <property type="entry name" value="HTH_TETR_2"/>
    <property type="match status" value="1"/>
</dbReference>
<reference evidence="6 7" key="1">
    <citation type="submission" date="2019-07" db="EMBL/GenBank/DDBJ databases">
        <authorList>
            <person name="Kim J."/>
        </authorList>
    </citation>
    <scope>NUCLEOTIDE SEQUENCE [LARGE SCALE GENOMIC DNA]</scope>
    <source>
        <strain evidence="6 7">N4</strain>
    </source>
</reference>
<dbReference type="Pfam" id="PF00440">
    <property type="entry name" value="TetR_N"/>
    <property type="match status" value="1"/>
</dbReference>
<evidence type="ECO:0000256" key="3">
    <source>
        <dbReference type="ARBA" id="ARBA00023163"/>
    </source>
</evidence>
<dbReference type="OrthoDB" id="9785164at2"/>
<evidence type="ECO:0000313" key="7">
    <source>
        <dbReference type="Proteomes" id="UP000318102"/>
    </source>
</evidence>
<dbReference type="PANTHER" id="PTHR47506:SF6">
    <property type="entry name" value="HTH-TYPE TRANSCRIPTIONAL REPRESSOR NEMR"/>
    <property type="match status" value="1"/>
</dbReference>
<dbReference type="EMBL" id="VNJK01000001">
    <property type="protein sequence ID" value="TVX92823.1"/>
    <property type="molecule type" value="Genomic_DNA"/>
</dbReference>
<dbReference type="Proteomes" id="UP000318102">
    <property type="component" value="Unassembled WGS sequence"/>
</dbReference>
<accession>A0A559IYZ0</accession>
<comment type="caution">
    <text evidence="6">The sequence shown here is derived from an EMBL/GenBank/DDBJ whole genome shotgun (WGS) entry which is preliminary data.</text>
</comment>
<keyword evidence="2 4" id="KW-0238">DNA-binding</keyword>
<protein>
    <submittedName>
        <fullName evidence="6">TetR family transcriptional regulator</fullName>
    </submittedName>
</protein>
<dbReference type="GO" id="GO:0003700">
    <property type="term" value="F:DNA-binding transcription factor activity"/>
    <property type="evidence" value="ECO:0007669"/>
    <property type="project" value="InterPro"/>
</dbReference>
<gene>
    <name evidence="6" type="ORF">FPZ44_07000</name>
</gene>
<dbReference type="SUPFAM" id="SSF46689">
    <property type="entry name" value="Homeodomain-like"/>
    <property type="match status" value="1"/>
</dbReference>
<feature type="domain" description="HTH tetR-type" evidence="5">
    <location>
        <begin position="10"/>
        <end position="70"/>
    </location>
</feature>
<evidence type="ECO:0000259" key="5">
    <source>
        <dbReference type="PROSITE" id="PS50977"/>
    </source>
</evidence>
<keyword evidence="7" id="KW-1185">Reference proteome</keyword>
<dbReference type="Gene3D" id="1.10.357.10">
    <property type="entry name" value="Tetracycline Repressor, domain 2"/>
    <property type="match status" value="1"/>
</dbReference>
<feature type="DNA-binding region" description="H-T-H motif" evidence="4">
    <location>
        <begin position="33"/>
        <end position="52"/>
    </location>
</feature>
<dbReference type="PANTHER" id="PTHR47506">
    <property type="entry name" value="TRANSCRIPTIONAL REGULATORY PROTEIN"/>
    <property type="match status" value="1"/>
</dbReference>
<dbReference type="InterPro" id="IPR013571">
    <property type="entry name" value="Tscrpt_reg_QacR_C"/>
</dbReference>
<organism evidence="6 7">
    <name type="scientific">Paenibacillus agilis</name>
    <dbReference type="NCBI Taxonomy" id="3020863"/>
    <lineage>
        <taxon>Bacteria</taxon>
        <taxon>Bacillati</taxon>
        <taxon>Bacillota</taxon>
        <taxon>Bacilli</taxon>
        <taxon>Bacillales</taxon>
        <taxon>Paenibacillaceae</taxon>
        <taxon>Paenibacillus</taxon>
    </lineage>
</organism>
<dbReference type="SUPFAM" id="SSF48498">
    <property type="entry name" value="Tetracyclin repressor-like, C-terminal domain"/>
    <property type="match status" value="1"/>
</dbReference>
<dbReference type="GO" id="GO:0045892">
    <property type="term" value="P:negative regulation of DNA-templated transcription"/>
    <property type="evidence" value="ECO:0007669"/>
    <property type="project" value="InterPro"/>
</dbReference>
<proteinExistence type="predicted"/>
<sequence length="197" mass="22438">MARRTAEEAEQTKQAIAAAAKQLFIQQGYQATSMEQIRESSGMSKGSIYYHFKSKEQLFMYLLELNMVDWIYKCTERFKLASTATEKLYAIAHHFAHDFENPLMQASMEFSGTKGADPEVIEKIVEMSKFPLPLILDVIQEGIKLKEFAEDDPEKLALLLYSILGGLGIIQFDNYSLEEIESIHRKAIDVFLNGIRA</sequence>
<name>A0A559IYZ0_9BACL</name>
<dbReference type="RefSeq" id="WP_144988658.1">
    <property type="nucleotide sequence ID" value="NZ_VNJK01000001.1"/>
</dbReference>
<dbReference type="Pfam" id="PF08360">
    <property type="entry name" value="TetR_C_5"/>
    <property type="match status" value="1"/>
</dbReference>
<evidence type="ECO:0000256" key="1">
    <source>
        <dbReference type="ARBA" id="ARBA00023015"/>
    </source>
</evidence>
<evidence type="ECO:0000313" key="6">
    <source>
        <dbReference type="EMBL" id="TVX92823.1"/>
    </source>
</evidence>
<dbReference type="InterPro" id="IPR036271">
    <property type="entry name" value="Tet_transcr_reg_TetR-rel_C_sf"/>
</dbReference>
<dbReference type="PRINTS" id="PR00455">
    <property type="entry name" value="HTHTETR"/>
</dbReference>
<evidence type="ECO:0000256" key="2">
    <source>
        <dbReference type="ARBA" id="ARBA00023125"/>
    </source>
</evidence>
<dbReference type="FunFam" id="1.10.10.60:FF:000141">
    <property type="entry name" value="TetR family transcriptional regulator"/>
    <property type="match status" value="1"/>
</dbReference>
<dbReference type="InterPro" id="IPR001647">
    <property type="entry name" value="HTH_TetR"/>
</dbReference>
<dbReference type="Gene3D" id="1.10.10.60">
    <property type="entry name" value="Homeodomain-like"/>
    <property type="match status" value="1"/>
</dbReference>
<keyword evidence="3" id="KW-0804">Transcription</keyword>
<keyword evidence="1" id="KW-0805">Transcription regulation</keyword>